<dbReference type="AlphaFoldDB" id="A0A9D4K8S6"/>
<sequence length="78" mass="9181">MLKLLSNRKLKLTGSFRVTRSIRSKTYANRLLSLVVMETLYLNLHRLLLWTLRVRKFRVNLNKGPVLYPPLVRNSSRG</sequence>
<comment type="caution">
    <text evidence="1">The sequence shown here is derived from an EMBL/GenBank/DDBJ whole genome shotgun (WGS) entry which is preliminary data.</text>
</comment>
<dbReference type="EMBL" id="JAIWYP010000004">
    <property type="protein sequence ID" value="KAH3835098.1"/>
    <property type="molecule type" value="Genomic_DNA"/>
</dbReference>
<proteinExistence type="predicted"/>
<keyword evidence="2" id="KW-1185">Reference proteome</keyword>
<evidence type="ECO:0000313" key="2">
    <source>
        <dbReference type="Proteomes" id="UP000828390"/>
    </source>
</evidence>
<accession>A0A9D4K8S6</accession>
<reference evidence="1" key="1">
    <citation type="journal article" date="2019" name="bioRxiv">
        <title>The Genome of the Zebra Mussel, Dreissena polymorpha: A Resource for Invasive Species Research.</title>
        <authorList>
            <person name="McCartney M.A."/>
            <person name="Auch B."/>
            <person name="Kono T."/>
            <person name="Mallez S."/>
            <person name="Zhang Y."/>
            <person name="Obille A."/>
            <person name="Becker A."/>
            <person name="Abrahante J.E."/>
            <person name="Garbe J."/>
            <person name="Badalamenti J.P."/>
            <person name="Herman A."/>
            <person name="Mangelson H."/>
            <person name="Liachko I."/>
            <person name="Sullivan S."/>
            <person name="Sone E.D."/>
            <person name="Koren S."/>
            <person name="Silverstein K.A.T."/>
            <person name="Beckman K.B."/>
            <person name="Gohl D.M."/>
        </authorList>
    </citation>
    <scope>NUCLEOTIDE SEQUENCE</scope>
    <source>
        <strain evidence="1">Duluth1</strain>
        <tissue evidence="1">Whole animal</tissue>
    </source>
</reference>
<gene>
    <name evidence="1" type="ORF">DPMN_108440</name>
</gene>
<evidence type="ECO:0000313" key="1">
    <source>
        <dbReference type="EMBL" id="KAH3835098.1"/>
    </source>
</evidence>
<protein>
    <submittedName>
        <fullName evidence="1">Uncharacterized protein</fullName>
    </submittedName>
</protein>
<dbReference type="Proteomes" id="UP000828390">
    <property type="component" value="Unassembled WGS sequence"/>
</dbReference>
<reference evidence="1" key="2">
    <citation type="submission" date="2020-11" db="EMBL/GenBank/DDBJ databases">
        <authorList>
            <person name="McCartney M.A."/>
            <person name="Auch B."/>
            <person name="Kono T."/>
            <person name="Mallez S."/>
            <person name="Becker A."/>
            <person name="Gohl D.M."/>
            <person name="Silverstein K.A.T."/>
            <person name="Koren S."/>
            <person name="Bechman K.B."/>
            <person name="Herman A."/>
            <person name="Abrahante J.E."/>
            <person name="Garbe J."/>
        </authorList>
    </citation>
    <scope>NUCLEOTIDE SEQUENCE</scope>
    <source>
        <strain evidence="1">Duluth1</strain>
        <tissue evidence="1">Whole animal</tissue>
    </source>
</reference>
<name>A0A9D4K8S6_DREPO</name>
<organism evidence="1 2">
    <name type="scientific">Dreissena polymorpha</name>
    <name type="common">Zebra mussel</name>
    <name type="synonym">Mytilus polymorpha</name>
    <dbReference type="NCBI Taxonomy" id="45954"/>
    <lineage>
        <taxon>Eukaryota</taxon>
        <taxon>Metazoa</taxon>
        <taxon>Spiralia</taxon>
        <taxon>Lophotrochozoa</taxon>
        <taxon>Mollusca</taxon>
        <taxon>Bivalvia</taxon>
        <taxon>Autobranchia</taxon>
        <taxon>Heteroconchia</taxon>
        <taxon>Euheterodonta</taxon>
        <taxon>Imparidentia</taxon>
        <taxon>Neoheterodontei</taxon>
        <taxon>Myida</taxon>
        <taxon>Dreissenoidea</taxon>
        <taxon>Dreissenidae</taxon>
        <taxon>Dreissena</taxon>
    </lineage>
</organism>